<evidence type="ECO:0000256" key="7">
    <source>
        <dbReference type="ARBA" id="ARBA00022676"/>
    </source>
</evidence>
<sequence length="185" mass="20730">MNKIQIEDREFEILIENDNICKRTRLIGIQINLDYENRCPLFIGVLNGSFMFMGDLLKEITVSCEVAFIQVSSYSGAKSSGKVKEILGLPDDIHNRDIIIVEDIVDTGLTLSHILKELYKQKPASVKVCSLLLKPAALKEPLEELEYVGFELANDFVVGYGLDYNGLGRNLNDIYRTKTVVPSAS</sequence>
<comment type="catalytic activity">
    <reaction evidence="14">
        <text>IMP + diphosphate = hypoxanthine + 5-phospho-alpha-D-ribose 1-diphosphate</text>
        <dbReference type="Rhea" id="RHEA:17973"/>
        <dbReference type="ChEBI" id="CHEBI:17368"/>
        <dbReference type="ChEBI" id="CHEBI:33019"/>
        <dbReference type="ChEBI" id="CHEBI:58017"/>
        <dbReference type="ChEBI" id="CHEBI:58053"/>
        <dbReference type="EC" id="2.4.2.8"/>
    </reaction>
    <physiologicalReaction direction="right-to-left" evidence="14">
        <dbReference type="Rhea" id="RHEA:17975"/>
    </physiologicalReaction>
</comment>
<evidence type="ECO:0000256" key="13">
    <source>
        <dbReference type="ARBA" id="ARBA00048811"/>
    </source>
</evidence>
<dbReference type="GO" id="GO:0000166">
    <property type="term" value="F:nucleotide binding"/>
    <property type="evidence" value="ECO:0007669"/>
    <property type="project" value="UniProtKB-KW"/>
</dbReference>
<dbReference type="Pfam" id="PF00156">
    <property type="entry name" value="Pribosyltran"/>
    <property type="match status" value="1"/>
</dbReference>
<name>A0A4R0NUD7_9SPHI</name>
<dbReference type="EMBL" id="SJSL01000001">
    <property type="protein sequence ID" value="TCD03095.1"/>
    <property type="molecule type" value="Genomic_DNA"/>
</dbReference>
<evidence type="ECO:0000256" key="3">
    <source>
        <dbReference type="ARBA" id="ARBA00004669"/>
    </source>
</evidence>
<evidence type="ECO:0000256" key="15">
    <source>
        <dbReference type="RuleBase" id="RU364099"/>
    </source>
</evidence>
<keyword evidence="18" id="KW-1185">Reference proteome</keyword>
<dbReference type="InterPro" id="IPR005904">
    <property type="entry name" value="Hxn_phspho_trans"/>
</dbReference>
<evidence type="ECO:0000259" key="16">
    <source>
        <dbReference type="Pfam" id="PF00156"/>
    </source>
</evidence>
<comment type="caution">
    <text evidence="17">The sequence shown here is derived from an EMBL/GenBank/DDBJ whole genome shotgun (WGS) entry which is preliminary data.</text>
</comment>
<dbReference type="Proteomes" id="UP000293347">
    <property type="component" value="Unassembled WGS sequence"/>
</dbReference>
<feature type="domain" description="Phosphoribosyltransferase" evidence="16">
    <location>
        <begin position="20"/>
        <end position="164"/>
    </location>
</feature>
<dbReference type="Gene3D" id="3.40.50.2020">
    <property type="match status" value="1"/>
</dbReference>
<comment type="similarity">
    <text evidence="4 15">Belongs to the purine/pyrimidine phosphoribosyltransferase family.</text>
</comment>
<dbReference type="OrthoDB" id="9802824at2"/>
<evidence type="ECO:0000256" key="4">
    <source>
        <dbReference type="ARBA" id="ARBA00008391"/>
    </source>
</evidence>
<evidence type="ECO:0000313" key="18">
    <source>
        <dbReference type="Proteomes" id="UP000293347"/>
    </source>
</evidence>
<dbReference type="EC" id="2.4.2.8" evidence="5 15"/>
<dbReference type="PANTHER" id="PTHR43340">
    <property type="entry name" value="HYPOXANTHINE-GUANINE PHOSPHORIBOSYLTRANSFERASE"/>
    <property type="match status" value="1"/>
</dbReference>
<dbReference type="GO" id="GO:0004422">
    <property type="term" value="F:hypoxanthine phosphoribosyltransferase activity"/>
    <property type="evidence" value="ECO:0007669"/>
    <property type="project" value="InterPro"/>
</dbReference>
<dbReference type="InterPro" id="IPR029057">
    <property type="entry name" value="PRTase-like"/>
</dbReference>
<comment type="pathway">
    <text evidence="3 15">Purine metabolism; IMP biosynthesis via salvage pathway; IMP from hypoxanthine: step 1/1.</text>
</comment>
<evidence type="ECO:0000256" key="1">
    <source>
        <dbReference type="ARBA" id="ARBA00001946"/>
    </source>
</evidence>
<protein>
    <recommendedName>
        <fullName evidence="5 15">Hypoxanthine phosphoribosyltransferase</fullName>
        <ecNumber evidence="5 15">2.4.2.8</ecNumber>
    </recommendedName>
</protein>
<dbReference type="NCBIfam" id="TIGR01203">
    <property type="entry name" value="HGPRTase"/>
    <property type="match status" value="1"/>
</dbReference>
<dbReference type="GO" id="GO:0000287">
    <property type="term" value="F:magnesium ion binding"/>
    <property type="evidence" value="ECO:0007669"/>
    <property type="project" value="TreeGrafter"/>
</dbReference>
<dbReference type="GO" id="GO:0006178">
    <property type="term" value="P:guanine salvage"/>
    <property type="evidence" value="ECO:0007669"/>
    <property type="project" value="TreeGrafter"/>
</dbReference>
<reference evidence="17 18" key="1">
    <citation type="submission" date="2019-02" db="EMBL/GenBank/DDBJ databases">
        <title>Pedobacter sp. RP-1-14 sp. nov., isolated from Arctic soil.</title>
        <authorList>
            <person name="Dahal R.H."/>
        </authorList>
    </citation>
    <scope>NUCLEOTIDE SEQUENCE [LARGE SCALE GENOMIC DNA]</scope>
    <source>
        <strain evidence="17 18">RP-1-14</strain>
    </source>
</reference>
<dbReference type="PANTHER" id="PTHR43340:SF1">
    <property type="entry name" value="HYPOXANTHINE PHOSPHORIBOSYLTRANSFERASE"/>
    <property type="match status" value="1"/>
</dbReference>
<keyword evidence="6 15" id="KW-0963">Cytoplasm</keyword>
<keyword evidence="12 15" id="KW-0460">Magnesium</keyword>
<dbReference type="UniPathway" id="UPA00591">
    <property type="reaction ID" value="UER00648"/>
</dbReference>
<dbReference type="InterPro" id="IPR000836">
    <property type="entry name" value="PRTase_dom"/>
</dbReference>
<evidence type="ECO:0000256" key="10">
    <source>
        <dbReference type="ARBA" id="ARBA00022726"/>
    </source>
</evidence>
<comment type="cofactor">
    <cofactor evidence="1 15">
        <name>Mg(2+)</name>
        <dbReference type="ChEBI" id="CHEBI:18420"/>
    </cofactor>
</comment>
<evidence type="ECO:0000256" key="2">
    <source>
        <dbReference type="ARBA" id="ARBA00004496"/>
    </source>
</evidence>
<comment type="catalytic activity">
    <reaction evidence="13">
        <text>GMP + diphosphate = guanine + 5-phospho-alpha-D-ribose 1-diphosphate</text>
        <dbReference type="Rhea" id="RHEA:25424"/>
        <dbReference type="ChEBI" id="CHEBI:16235"/>
        <dbReference type="ChEBI" id="CHEBI:33019"/>
        <dbReference type="ChEBI" id="CHEBI:58017"/>
        <dbReference type="ChEBI" id="CHEBI:58115"/>
        <dbReference type="EC" id="2.4.2.8"/>
    </reaction>
    <physiologicalReaction direction="right-to-left" evidence="13">
        <dbReference type="Rhea" id="RHEA:25426"/>
    </physiologicalReaction>
</comment>
<evidence type="ECO:0000256" key="6">
    <source>
        <dbReference type="ARBA" id="ARBA00022490"/>
    </source>
</evidence>
<evidence type="ECO:0000256" key="12">
    <source>
        <dbReference type="ARBA" id="ARBA00022842"/>
    </source>
</evidence>
<dbReference type="AlphaFoldDB" id="A0A4R0NUD7"/>
<proteinExistence type="inferred from homology"/>
<evidence type="ECO:0000256" key="14">
    <source>
        <dbReference type="ARBA" id="ARBA00049402"/>
    </source>
</evidence>
<dbReference type="SUPFAM" id="SSF53271">
    <property type="entry name" value="PRTase-like"/>
    <property type="match status" value="1"/>
</dbReference>
<keyword evidence="11 15" id="KW-0547">Nucleotide-binding</keyword>
<keyword evidence="9 15" id="KW-0479">Metal-binding</keyword>
<evidence type="ECO:0000256" key="8">
    <source>
        <dbReference type="ARBA" id="ARBA00022679"/>
    </source>
</evidence>
<accession>A0A4R0NUD7</accession>
<evidence type="ECO:0000256" key="9">
    <source>
        <dbReference type="ARBA" id="ARBA00022723"/>
    </source>
</evidence>
<comment type="subcellular location">
    <subcellularLocation>
        <location evidence="2 15">Cytoplasm</location>
    </subcellularLocation>
</comment>
<dbReference type="RefSeq" id="WP_131593372.1">
    <property type="nucleotide sequence ID" value="NZ_SJSL01000001.1"/>
</dbReference>
<dbReference type="GO" id="GO:0006166">
    <property type="term" value="P:purine ribonucleoside salvage"/>
    <property type="evidence" value="ECO:0007669"/>
    <property type="project" value="UniProtKB-KW"/>
</dbReference>
<dbReference type="GO" id="GO:0052657">
    <property type="term" value="F:guanine phosphoribosyltransferase activity"/>
    <property type="evidence" value="ECO:0007669"/>
    <property type="project" value="RHEA"/>
</dbReference>
<evidence type="ECO:0000256" key="5">
    <source>
        <dbReference type="ARBA" id="ARBA00011895"/>
    </source>
</evidence>
<dbReference type="InterPro" id="IPR050408">
    <property type="entry name" value="HGPRT"/>
</dbReference>
<organism evidence="17 18">
    <name type="scientific">Pedobacter psychroterrae</name>
    <dbReference type="NCBI Taxonomy" id="2530453"/>
    <lineage>
        <taxon>Bacteria</taxon>
        <taxon>Pseudomonadati</taxon>
        <taxon>Bacteroidota</taxon>
        <taxon>Sphingobacteriia</taxon>
        <taxon>Sphingobacteriales</taxon>
        <taxon>Sphingobacteriaceae</taxon>
        <taxon>Pedobacter</taxon>
    </lineage>
</organism>
<dbReference type="GO" id="GO:0032264">
    <property type="term" value="P:IMP salvage"/>
    <property type="evidence" value="ECO:0007669"/>
    <property type="project" value="UniProtKB-UniPathway"/>
</dbReference>
<keyword evidence="7 15" id="KW-0328">Glycosyltransferase</keyword>
<dbReference type="GO" id="GO:0005829">
    <property type="term" value="C:cytosol"/>
    <property type="evidence" value="ECO:0007669"/>
    <property type="project" value="TreeGrafter"/>
</dbReference>
<keyword evidence="8 15" id="KW-0808">Transferase</keyword>
<dbReference type="GO" id="GO:0046100">
    <property type="term" value="P:hypoxanthine metabolic process"/>
    <property type="evidence" value="ECO:0007669"/>
    <property type="project" value="TreeGrafter"/>
</dbReference>
<dbReference type="CDD" id="cd06223">
    <property type="entry name" value="PRTases_typeI"/>
    <property type="match status" value="1"/>
</dbReference>
<dbReference type="GO" id="GO:0032263">
    <property type="term" value="P:GMP salvage"/>
    <property type="evidence" value="ECO:0007669"/>
    <property type="project" value="TreeGrafter"/>
</dbReference>
<gene>
    <name evidence="17" type="primary">hpt</name>
    <name evidence="17" type="ORF">EZ437_03710</name>
</gene>
<evidence type="ECO:0000313" key="17">
    <source>
        <dbReference type="EMBL" id="TCD03095.1"/>
    </source>
</evidence>
<evidence type="ECO:0000256" key="11">
    <source>
        <dbReference type="ARBA" id="ARBA00022741"/>
    </source>
</evidence>
<keyword evidence="10 15" id="KW-0660">Purine salvage</keyword>